<dbReference type="Gene3D" id="1.10.10.1150">
    <property type="entry name" value="Coenzyme PQQ synthesis protein D (PqqD)"/>
    <property type="match status" value="1"/>
</dbReference>
<keyword evidence="3" id="KW-1185">Reference proteome</keyword>
<dbReference type="InterPro" id="IPR039498">
    <property type="entry name" value="NTP_transf_5"/>
</dbReference>
<proteinExistence type="predicted"/>
<protein>
    <submittedName>
        <fullName evidence="2">Coenzyme PQQ synthesis protein D (PqqD)</fullName>
    </submittedName>
</protein>
<reference evidence="2 3" key="1">
    <citation type="submission" date="2019-06" db="EMBL/GenBank/DDBJ databases">
        <title>Sequencing the genomes of 1000 actinobacteria strains.</title>
        <authorList>
            <person name="Klenk H.-P."/>
        </authorList>
    </citation>
    <scope>NUCLEOTIDE SEQUENCE [LARGE SCALE GENOMIC DNA]</scope>
    <source>
        <strain evidence="2 3">DSM 18031</strain>
    </source>
</reference>
<dbReference type="OrthoDB" id="3782133at2"/>
<dbReference type="InterPro" id="IPR041881">
    <property type="entry name" value="PqqD_sf"/>
</dbReference>
<evidence type="ECO:0000313" key="3">
    <source>
        <dbReference type="Proteomes" id="UP000318331"/>
    </source>
</evidence>
<dbReference type="RefSeq" id="WP_141917348.1">
    <property type="nucleotide sequence ID" value="NZ_BAAAYS010000025.1"/>
</dbReference>
<dbReference type="Pfam" id="PF05402">
    <property type="entry name" value="PqqD"/>
    <property type="match status" value="1"/>
</dbReference>
<dbReference type="Proteomes" id="UP000318331">
    <property type="component" value="Unassembled WGS sequence"/>
</dbReference>
<name>A0A543HYG9_9MICO</name>
<accession>A0A543HYG9</accession>
<sequence>MPSPLPVEVSAALAHALVAEIATIANTRILFLKGPVSNAHGLRPWRAFHDVDVLADPARVHTVERGMEAAGWQRRPSSLGHSRFVTHSHTYFHPQWPCDVDIHTSFPGILLEDSEAFDVLWTQRMDLRIAGRNITTTNFAASALITALHSLRAMSEVRHSTEFDYVVKAVTDRMFPEEIREELLPLAIQLNAVEPLRPFLARVGAPLPPPAPISPELERWKLHSHQKNQAGNWMLLISQAPARQKPGLLWRAVFPTTQDLLIDHPEAGESWPRLISARVTRLGRGIRALPRAYTHFRSAKETALHTHASAGDSPDVPTATEPTITPGRPDEAASSFPHEYDMATDDSLDDRADPGDNAPRIYRSETCAYETAQDEQSVGLLRLVSPFTQLPLALEGTSCELWKMLEHPYSVDRLATHAATRYGAPLNTVRTDVGTFVDQMVDQGFLTIR</sequence>
<feature type="region of interest" description="Disordered" evidence="1">
    <location>
        <begin position="305"/>
        <end position="336"/>
    </location>
</feature>
<dbReference type="AlphaFoldDB" id="A0A543HYG9"/>
<comment type="caution">
    <text evidence="2">The sequence shown here is derived from an EMBL/GenBank/DDBJ whole genome shotgun (WGS) entry which is preliminary data.</text>
</comment>
<feature type="region of interest" description="Disordered" evidence="1">
    <location>
        <begin position="341"/>
        <end position="360"/>
    </location>
</feature>
<dbReference type="EMBL" id="VFPN01000002">
    <property type="protein sequence ID" value="TQM63320.1"/>
    <property type="molecule type" value="Genomic_DNA"/>
</dbReference>
<dbReference type="Pfam" id="PF14907">
    <property type="entry name" value="NTP_transf_5"/>
    <property type="match status" value="1"/>
</dbReference>
<dbReference type="InterPro" id="IPR008792">
    <property type="entry name" value="PQQD"/>
</dbReference>
<evidence type="ECO:0000313" key="2">
    <source>
        <dbReference type="EMBL" id="TQM63320.1"/>
    </source>
</evidence>
<gene>
    <name evidence="2" type="ORF">FB466_1580</name>
</gene>
<organism evidence="2 3">
    <name type="scientific">Klugiella xanthotipulae</name>
    <dbReference type="NCBI Taxonomy" id="244735"/>
    <lineage>
        <taxon>Bacteria</taxon>
        <taxon>Bacillati</taxon>
        <taxon>Actinomycetota</taxon>
        <taxon>Actinomycetes</taxon>
        <taxon>Micrococcales</taxon>
        <taxon>Microbacteriaceae</taxon>
        <taxon>Klugiella</taxon>
    </lineage>
</organism>
<evidence type="ECO:0000256" key="1">
    <source>
        <dbReference type="SAM" id="MobiDB-lite"/>
    </source>
</evidence>